<evidence type="ECO:0000313" key="2">
    <source>
        <dbReference type="EMBL" id="OXA63885.1"/>
    </source>
</evidence>
<feature type="region of interest" description="Disordered" evidence="1">
    <location>
        <begin position="1"/>
        <end position="33"/>
    </location>
</feature>
<dbReference type="AlphaFoldDB" id="A0A226F258"/>
<name>A0A226F258_FOLCA</name>
<evidence type="ECO:0000256" key="1">
    <source>
        <dbReference type="SAM" id="MobiDB-lite"/>
    </source>
</evidence>
<proteinExistence type="predicted"/>
<reference evidence="2 3" key="1">
    <citation type="submission" date="2015-12" db="EMBL/GenBank/DDBJ databases">
        <title>The genome of Folsomia candida.</title>
        <authorList>
            <person name="Faddeeva A."/>
            <person name="Derks M.F."/>
            <person name="Anvar Y."/>
            <person name="Smit S."/>
            <person name="Van Straalen N."/>
            <person name="Roelofs D."/>
        </authorList>
    </citation>
    <scope>NUCLEOTIDE SEQUENCE [LARGE SCALE GENOMIC DNA]</scope>
    <source>
        <strain evidence="2 3">VU population</strain>
        <tissue evidence="2">Whole body</tissue>
    </source>
</reference>
<dbReference type="Proteomes" id="UP000198287">
    <property type="component" value="Unassembled WGS sequence"/>
</dbReference>
<dbReference type="EMBL" id="LNIX01000001">
    <property type="protein sequence ID" value="OXA63885.1"/>
    <property type="molecule type" value="Genomic_DNA"/>
</dbReference>
<comment type="caution">
    <text evidence="2">The sequence shown here is derived from an EMBL/GenBank/DDBJ whole genome shotgun (WGS) entry which is preliminary data.</text>
</comment>
<gene>
    <name evidence="2" type="ORF">Fcan01_02613</name>
</gene>
<feature type="compositionally biased region" description="Basic and acidic residues" evidence="1">
    <location>
        <begin position="1"/>
        <end position="20"/>
    </location>
</feature>
<protein>
    <submittedName>
        <fullName evidence="2">Uncharacterized protein</fullName>
    </submittedName>
</protein>
<organism evidence="2 3">
    <name type="scientific">Folsomia candida</name>
    <name type="common">Springtail</name>
    <dbReference type="NCBI Taxonomy" id="158441"/>
    <lineage>
        <taxon>Eukaryota</taxon>
        <taxon>Metazoa</taxon>
        <taxon>Ecdysozoa</taxon>
        <taxon>Arthropoda</taxon>
        <taxon>Hexapoda</taxon>
        <taxon>Collembola</taxon>
        <taxon>Entomobryomorpha</taxon>
        <taxon>Isotomoidea</taxon>
        <taxon>Isotomidae</taxon>
        <taxon>Proisotominae</taxon>
        <taxon>Folsomia</taxon>
    </lineage>
</organism>
<evidence type="ECO:0000313" key="3">
    <source>
        <dbReference type="Proteomes" id="UP000198287"/>
    </source>
</evidence>
<dbReference type="OrthoDB" id="6262491at2759"/>
<sequence>MHCYHHGEGEDEDEFRKTQEKTTQQNKAPVAKKNPRGMDISIRFFDNYNRTMDRLKKSLDAIKEKQHDQDAAVNFGVGYVENKKITHGISIGGVCSGVYGATDIVYSKRSQEYLIVTKMGDVLRFDWAGSKLGMSTPSKKFTKFIHIYQTGHYICYNPGKSFFYIFREDWTVALDTVAISRIDKMYYGGRKTEENAFEFFIVSGATLNKYSYNPASNVISLQDVLKMSDIEAENAEIEEVAFDQPMDDKKQWIYLT</sequence>
<keyword evidence="3" id="KW-1185">Reference proteome</keyword>
<accession>A0A226F258</accession>